<dbReference type="EMBL" id="JAGPNK010000012">
    <property type="protein sequence ID" value="KAH7310489.1"/>
    <property type="molecule type" value="Genomic_DNA"/>
</dbReference>
<proteinExistence type="predicted"/>
<name>A0A8K0WNG2_9HYPO</name>
<feature type="compositionally biased region" description="Basic and acidic residues" evidence="1">
    <location>
        <begin position="114"/>
        <end position="125"/>
    </location>
</feature>
<evidence type="ECO:0000256" key="2">
    <source>
        <dbReference type="SAM" id="SignalP"/>
    </source>
</evidence>
<feature type="chain" id="PRO_5035452026" evidence="2">
    <location>
        <begin position="17"/>
        <end position="195"/>
    </location>
</feature>
<reference evidence="3" key="1">
    <citation type="journal article" date="2021" name="Nat. Commun.">
        <title>Genetic determinants of endophytism in the Arabidopsis root mycobiome.</title>
        <authorList>
            <person name="Mesny F."/>
            <person name="Miyauchi S."/>
            <person name="Thiergart T."/>
            <person name="Pickel B."/>
            <person name="Atanasova L."/>
            <person name="Karlsson M."/>
            <person name="Huettel B."/>
            <person name="Barry K.W."/>
            <person name="Haridas S."/>
            <person name="Chen C."/>
            <person name="Bauer D."/>
            <person name="Andreopoulos W."/>
            <person name="Pangilinan J."/>
            <person name="LaButti K."/>
            <person name="Riley R."/>
            <person name="Lipzen A."/>
            <person name="Clum A."/>
            <person name="Drula E."/>
            <person name="Henrissat B."/>
            <person name="Kohler A."/>
            <person name="Grigoriev I.V."/>
            <person name="Martin F.M."/>
            <person name="Hacquard S."/>
        </authorList>
    </citation>
    <scope>NUCLEOTIDE SEQUENCE</scope>
    <source>
        <strain evidence="3">MPI-CAGE-CH-0235</strain>
    </source>
</reference>
<evidence type="ECO:0000313" key="3">
    <source>
        <dbReference type="EMBL" id="KAH7310489.1"/>
    </source>
</evidence>
<accession>A0A8K0WNG2</accession>
<sequence length="195" mass="21729">MRWICMHVCISVLKQATPVPLASAGRKTANNQDLGISCCLDARRARRGLGVVECCYSNNQHQAAALPSTISRGRRGTLQTRGTNKELNHLFPPSSSSYHGRVSAQPGGALQQAPDHRQATGKDDGQAQCRHRHLHQRAHQARPRRRRGAAHLPGRGAPRRCRWRRRPARAAQACPRPLDAQCKSYQDQKTIRNQC</sequence>
<protein>
    <submittedName>
        <fullName evidence="3">Uncharacterized protein</fullName>
    </submittedName>
</protein>
<feature type="compositionally biased region" description="Basic residues" evidence="1">
    <location>
        <begin position="129"/>
        <end position="149"/>
    </location>
</feature>
<evidence type="ECO:0000256" key="1">
    <source>
        <dbReference type="SAM" id="MobiDB-lite"/>
    </source>
</evidence>
<gene>
    <name evidence="3" type="ORF">B0I35DRAFT_439135</name>
</gene>
<feature type="region of interest" description="Disordered" evidence="1">
    <location>
        <begin position="74"/>
        <end position="164"/>
    </location>
</feature>
<comment type="caution">
    <text evidence="3">The sequence shown here is derived from an EMBL/GenBank/DDBJ whole genome shotgun (WGS) entry which is preliminary data.</text>
</comment>
<dbReference type="Proteomes" id="UP000813444">
    <property type="component" value="Unassembled WGS sequence"/>
</dbReference>
<keyword evidence="4" id="KW-1185">Reference proteome</keyword>
<evidence type="ECO:0000313" key="4">
    <source>
        <dbReference type="Proteomes" id="UP000813444"/>
    </source>
</evidence>
<feature type="signal peptide" evidence="2">
    <location>
        <begin position="1"/>
        <end position="16"/>
    </location>
</feature>
<dbReference type="AlphaFoldDB" id="A0A8K0WNG2"/>
<keyword evidence="2" id="KW-0732">Signal</keyword>
<organism evidence="3 4">
    <name type="scientific">Stachybotrys elegans</name>
    <dbReference type="NCBI Taxonomy" id="80388"/>
    <lineage>
        <taxon>Eukaryota</taxon>
        <taxon>Fungi</taxon>
        <taxon>Dikarya</taxon>
        <taxon>Ascomycota</taxon>
        <taxon>Pezizomycotina</taxon>
        <taxon>Sordariomycetes</taxon>
        <taxon>Hypocreomycetidae</taxon>
        <taxon>Hypocreales</taxon>
        <taxon>Stachybotryaceae</taxon>
        <taxon>Stachybotrys</taxon>
    </lineage>
</organism>